<dbReference type="eggNOG" id="COG0399">
    <property type="taxonomic scope" value="Bacteria"/>
</dbReference>
<dbReference type="Pfam" id="PF01041">
    <property type="entry name" value="DegT_DnrJ_EryC1"/>
    <property type="match status" value="1"/>
</dbReference>
<dbReference type="RefSeq" id="WP_015831218.1">
    <property type="nucleotide sequence ID" value="NC_012969.1"/>
</dbReference>
<accession>C6XBQ2</accession>
<dbReference type="Proteomes" id="UP000002743">
    <property type="component" value="Chromosome"/>
</dbReference>
<keyword evidence="6" id="KW-1185">Reference proteome</keyword>
<keyword evidence="3 4" id="KW-0663">Pyridoxal phosphate</keyword>
<evidence type="ECO:0000256" key="3">
    <source>
        <dbReference type="PIRSR" id="PIRSR000390-2"/>
    </source>
</evidence>
<gene>
    <name evidence="5" type="ordered locus">Msip34_2785</name>
</gene>
<feature type="active site" description="Proton acceptor" evidence="2">
    <location>
        <position position="190"/>
    </location>
</feature>
<dbReference type="KEGG" id="mei:Msip34_2785"/>
<dbReference type="SUPFAM" id="SSF53383">
    <property type="entry name" value="PLP-dependent transferases"/>
    <property type="match status" value="1"/>
</dbReference>
<proteinExistence type="inferred from homology"/>
<dbReference type="PIRSF" id="PIRSF000390">
    <property type="entry name" value="PLP_StrS"/>
    <property type="match status" value="1"/>
</dbReference>
<feature type="modified residue" description="N6-(pyridoxal phosphate)lysine" evidence="3">
    <location>
        <position position="190"/>
    </location>
</feature>
<dbReference type="OrthoDB" id="9804264at2"/>
<dbReference type="HOGENOM" id="CLU_033332_1_1_4"/>
<dbReference type="GO" id="GO:0008483">
    <property type="term" value="F:transaminase activity"/>
    <property type="evidence" value="ECO:0007669"/>
    <property type="project" value="UniProtKB-KW"/>
</dbReference>
<protein>
    <submittedName>
        <fullName evidence="5">DegT/DnrJ/EryC1/StrS aminotransferase</fullName>
    </submittedName>
</protein>
<organism evidence="5 6">
    <name type="scientific">Methylovorus glucosotrophus (strain SIP3-4)</name>
    <dbReference type="NCBI Taxonomy" id="582744"/>
    <lineage>
        <taxon>Bacteria</taxon>
        <taxon>Pseudomonadati</taxon>
        <taxon>Pseudomonadota</taxon>
        <taxon>Betaproteobacteria</taxon>
        <taxon>Nitrosomonadales</taxon>
        <taxon>Methylophilaceae</taxon>
        <taxon>Methylovorus</taxon>
    </lineage>
</organism>
<reference evidence="6" key="1">
    <citation type="submission" date="2009-07" db="EMBL/GenBank/DDBJ databases">
        <title>Complete sequence of chromosome of Methylovorus sp. SIP3-4.</title>
        <authorList>
            <person name="Lucas S."/>
            <person name="Copeland A."/>
            <person name="Lapidus A."/>
            <person name="Glavina del Rio T."/>
            <person name="Tice H."/>
            <person name="Bruce D."/>
            <person name="Goodwin L."/>
            <person name="Pitluck S."/>
            <person name="Clum A."/>
            <person name="Larimer F."/>
            <person name="Land M."/>
            <person name="Hauser L."/>
            <person name="Kyrpides N."/>
            <person name="Mikhailova N."/>
            <person name="Kayluzhnaya M."/>
            <person name="Chistoserdova L."/>
        </authorList>
    </citation>
    <scope>NUCLEOTIDE SEQUENCE [LARGE SCALE GENOMIC DNA]</scope>
    <source>
        <strain evidence="6">SIP3-4</strain>
    </source>
</reference>
<reference evidence="5 6" key="2">
    <citation type="journal article" date="2011" name="J. Bacteriol.">
        <title>Genomes of three methylotrophs from a single niche uncover genetic and metabolic divergence of Methylophilaceae.</title>
        <authorList>
            <person name="Lapidus A."/>
            <person name="Clum A."/>
            <person name="Labutti K."/>
            <person name="Kaluzhnaya M.G."/>
            <person name="Lim S."/>
            <person name="Beck D.A."/>
            <person name="Glavina Del Rio T."/>
            <person name="Nolan M."/>
            <person name="Mavromatis K."/>
            <person name="Huntemann M."/>
            <person name="Lucas S."/>
            <person name="Lidstrom M.E."/>
            <person name="Ivanova N."/>
            <person name="Chistoserdova L."/>
        </authorList>
    </citation>
    <scope>NUCLEOTIDE SEQUENCE [LARGE SCALE GENOMIC DNA]</scope>
    <source>
        <strain evidence="5 6">SIP3-4</strain>
    </source>
</reference>
<dbReference type="GO" id="GO:0000271">
    <property type="term" value="P:polysaccharide biosynthetic process"/>
    <property type="evidence" value="ECO:0007669"/>
    <property type="project" value="TreeGrafter"/>
</dbReference>
<evidence type="ECO:0000256" key="1">
    <source>
        <dbReference type="ARBA" id="ARBA00037999"/>
    </source>
</evidence>
<sequence>MQNTAGIPLLTPQLPDRVALQPYLERIDLSRHYSNFGPLVGELETRLASNFTARNNLPLQVVTVSSATAGLELALTSLDLPPGSRVLVPALTFVASLTAILRAGHLPVICDIDPHSWLLTPEIAEACIASSDAKAIIAVATFGQAQDTSHWHALQQKTGVKVVIDAAAAYGSQWLDTTNIPIVFSMHATKSLAAGEGGFVVTGNSEQRQMIKELSNFGINLNPDAQHPVGHLSYAGTNAKLSEYHAAVALASLDTWQQQADARQAIYHRYQHLLQSLCGESLIWQRGPLPAAPTTFSVRVGSDARRIKLEQLCAVQGIGTRRWYQPLLHQHAAKVGPIMHLPTPVAESVSADLIGLPFSPFLQDEQMRAVAANVQAVVSEIA</sequence>
<comment type="similarity">
    <text evidence="1 4">Belongs to the DegT/DnrJ/EryC1 family.</text>
</comment>
<evidence type="ECO:0000313" key="6">
    <source>
        <dbReference type="Proteomes" id="UP000002743"/>
    </source>
</evidence>
<dbReference type="InterPro" id="IPR015424">
    <property type="entry name" value="PyrdxlP-dep_Trfase"/>
</dbReference>
<dbReference type="AlphaFoldDB" id="C6XBQ2"/>
<name>C6XBQ2_METGS</name>
<dbReference type="STRING" id="582744.Msip34_2785"/>
<dbReference type="Gene3D" id="3.40.640.10">
    <property type="entry name" value="Type I PLP-dependent aspartate aminotransferase-like (Major domain)"/>
    <property type="match status" value="1"/>
</dbReference>
<evidence type="ECO:0000256" key="2">
    <source>
        <dbReference type="PIRSR" id="PIRSR000390-1"/>
    </source>
</evidence>
<keyword evidence="5" id="KW-0032">Aminotransferase</keyword>
<evidence type="ECO:0000256" key="4">
    <source>
        <dbReference type="RuleBase" id="RU004508"/>
    </source>
</evidence>
<dbReference type="PANTHER" id="PTHR30244:SF34">
    <property type="entry name" value="DTDP-4-AMINO-4,6-DIDEOXYGALACTOSE TRANSAMINASE"/>
    <property type="match status" value="1"/>
</dbReference>
<dbReference type="EMBL" id="CP001674">
    <property type="protein sequence ID" value="ACT52022.1"/>
    <property type="molecule type" value="Genomic_DNA"/>
</dbReference>
<dbReference type="InterPro" id="IPR015421">
    <property type="entry name" value="PyrdxlP-dep_Trfase_major"/>
</dbReference>
<evidence type="ECO:0000313" key="5">
    <source>
        <dbReference type="EMBL" id="ACT52022.1"/>
    </source>
</evidence>
<dbReference type="PANTHER" id="PTHR30244">
    <property type="entry name" value="TRANSAMINASE"/>
    <property type="match status" value="1"/>
</dbReference>
<keyword evidence="5" id="KW-0808">Transferase</keyword>
<dbReference type="InterPro" id="IPR000653">
    <property type="entry name" value="DegT/StrS_aminotransferase"/>
</dbReference>
<dbReference type="GO" id="GO:0030170">
    <property type="term" value="F:pyridoxal phosphate binding"/>
    <property type="evidence" value="ECO:0007669"/>
    <property type="project" value="TreeGrafter"/>
</dbReference>